<accession>A0A6C0LJP4</accession>
<proteinExistence type="predicted"/>
<organism evidence="2">
    <name type="scientific">viral metagenome</name>
    <dbReference type="NCBI Taxonomy" id="1070528"/>
    <lineage>
        <taxon>unclassified sequences</taxon>
        <taxon>metagenomes</taxon>
        <taxon>organismal metagenomes</taxon>
    </lineage>
</organism>
<dbReference type="GO" id="GO:0046872">
    <property type="term" value="F:metal ion binding"/>
    <property type="evidence" value="ECO:0007669"/>
    <property type="project" value="InterPro"/>
</dbReference>
<evidence type="ECO:0000259" key="1">
    <source>
        <dbReference type="PROSITE" id="PS50103"/>
    </source>
</evidence>
<sequence length="145" mass="16930">MNCCHNNHTIIKTYSNSIDIKCNVCSTVTNNPIFLLNQVCIDFQFGQCFQGNDCEFFHITDRSKKRFSRHRMPFKERSKDVEIVKNTTDENGHSIAPSLIIPALEKAREKYIMATTPPPPLLSKWEVRVYKDGILYYRHNPYPDM</sequence>
<reference evidence="2" key="1">
    <citation type="journal article" date="2020" name="Nature">
        <title>Giant virus diversity and host interactions through global metagenomics.</title>
        <authorList>
            <person name="Schulz F."/>
            <person name="Roux S."/>
            <person name="Paez-Espino D."/>
            <person name="Jungbluth S."/>
            <person name="Walsh D.A."/>
            <person name="Denef V.J."/>
            <person name="McMahon K.D."/>
            <person name="Konstantinidis K.T."/>
            <person name="Eloe-Fadrosh E.A."/>
            <person name="Kyrpides N.C."/>
            <person name="Woyke T."/>
        </authorList>
    </citation>
    <scope>NUCLEOTIDE SEQUENCE</scope>
    <source>
        <strain evidence="2">GVMAG-M-3300027833-19</strain>
    </source>
</reference>
<dbReference type="PROSITE" id="PS50103">
    <property type="entry name" value="ZF_C3H1"/>
    <property type="match status" value="1"/>
</dbReference>
<dbReference type="InterPro" id="IPR000571">
    <property type="entry name" value="Znf_CCCH"/>
</dbReference>
<protein>
    <recommendedName>
        <fullName evidence="1">C3H1-type domain-containing protein</fullName>
    </recommendedName>
</protein>
<evidence type="ECO:0000313" key="2">
    <source>
        <dbReference type="EMBL" id="QHU30600.1"/>
    </source>
</evidence>
<dbReference type="AlphaFoldDB" id="A0A6C0LJP4"/>
<dbReference type="EMBL" id="MN740510">
    <property type="protein sequence ID" value="QHU30600.1"/>
    <property type="molecule type" value="Genomic_DNA"/>
</dbReference>
<feature type="domain" description="C3H1-type" evidence="1">
    <location>
        <begin position="39"/>
        <end position="61"/>
    </location>
</feature>
<name>A0A6C0LJP4_9ZZZZ</name>